<dbReference type="GO" id="GO:0005886">
    <property type="term" value="C:plasma membrane"/>
    <property type="evidence" value="ECO:0007669"/>
    <property type="project" value="TreeGrafter"/>
</dbReference>
<dbReference type="InterPro" id="IPR006076">
    <property type="entry name" value="FAD-dep_OxRdtase"/>
</dbReference>
<dbReference type="PANTHER" id="PTHR13847:SF280">
    <property type="entry name" value="D-AMINO ACID DEHYDROGENASE"/>
    <property type="match status" value="1"/>
</dbReference>
<sequence length="448" mass="48914">MEPARRMSNTYKPANDILPKETEVVVIGGGIAGIFAAYYLAKAGVPVVVCEKGRIAGEQSSRNWGWIRKQGRDPRELPLAIESLRRWADIAPTLPDDIGFHVGGVTYLAETDADLAEHEAWLEHAKQHQLDTRLLSSAETDAMLGQDKRRFKGAMFTPSDARAEPGKAIPAVARAARAEGARILERLAVRTLETEGGRVTGVVTERGTIRCRAVLLAGGAWSRAFLENIGLSLPQLAVKASVQRTAPAPLITESAVGGHKAAIRRRQDGGYTLARSSAATFDIIPAAFTHFLAFLPILREQWRIMTLRFGRPFFDALGQRRWGADQMSPFEQMRVLDPEPDTRLLDDVLASAGDLFPQLRDARAVERWAGMIDVTPDEIPVMGPVPGREGLFVSTGYSGHGFGIGAGAGLVMAEMLRGHEPSIDISAFRMERFKEKGGVWRPKAPLPV</sequence>
<evidence type="ECO:0000256" key="1">
    <source>
        <dbReference type="ARBA" id="ARBA00009410"/>
    </source>
</evidence>
<keyword evidence="2 4" id="KW-0560">Oxidoreductase</keyword>
<dbReference type="AlphaFoldDB" id="V4QZV2"/>
<gene>
    <name evidence="4" type="ORF">N177_1809</name>
</gene>
<dbReference type="GO" id="GO:0008718">
    <property type="term" value="F:D-amino-acid dehydrogenase activity"/>
    <property type="evidence" value="ECO:0007669"/>
    <property type="project" value="TreeGrafter"/>
</dbReference>
<evidence type="ECO:0000313" key="5">
    <source>
        <dbReference type="Proteomes" id="UP000017819"/>
    </source>
</evidence>
<dbReference type="PATRIC" id="fig|631454.5.peg.1788"/>
<dbReference type="SUPFAM" id="SSF51905">
    <property type="entry name" value="FAD/NAD(P)-binding domain"/>
    <property type="match status" value="1"/>
</dbReference>
<evidence type="ECO:0000256" key="2">
    <source>
        <dbReference type="ARBA" id="ARBA00023002"/>
    </source>
</evidence>
<comment type="similarity">
    <text evidence="1">Belongs to the DadA oxidoreductase family.</text>
</comment>
<dbReference type="PANTHER" id="PTHR13847">
    <property type="entry name" value="SARCOSINE DEHYDROGENASE-RELATED"/>
    <property type="match status" value="1"/>
</dbReference>
<dbReference type="EMBL" id="AWXZ01000023">
    <property type="protein sequence ID" value="ESR25292.1"/>
    <property type="molecule type" value="Genomic_DNA"/>
</dbReference>
<evidence type="ECO:0000259" key="3">
    <source>
        <dbReference type="Pfam" id="PF01266"/>
    </source>
</evidence>
<dbReference type="GO" id="GO:0055130">
    <property type="term" value="P:D-alanine catabolic process"/>
    <property type="evidence" value="ECO:0007669"/>
    <property type="project" value="TreeGrafter"/>
</dbReference>
<feature type="domain" description="FAD dependent oxidoreductase" evidence="3">
    <location>
        <begin position="24"/>
        <end position="415"/>
    </location>
</feature>
<dbReference type="STRING" id="631454.N177_1809"/>
<dbReference type="Gene3D" id="3.50.50.60">
    <property type="entry name" value="FAD/NAD(P)-binding domain"/>
    <property type="match status" value="3"/>
</dbReference>
<keyword evidence="5" id="KW-1185">Reference proteome</keyword>
<proteinExistence type="inferred from homology"/>
<dbReference type="eggNOG" id="COG0665">
    <property type="taxonomic scope" value="Bacteria"/>
</dbReference>
<comment type="caution">
    <text evidence="4">The sequence shown here is derived from an EMBL/GenBank/DDBJ whole genome shotgun (WGS) entry which is preliminary data.</text>
</comment>
<reference evidence="4 5" key="1">
    <citation type="journal article" date="2014" name="Genome Announc.">
        <title>Draft Genome Sequence of Lutibaculum baratangense Strain AMV1T, Isolated from a Mud Volcano in Andamans, India.</title>
        <authorList>
            <person name="Singh A."/>
            <person name="Sreenivas A."/>
            <person name="Sathyanarayana Reddy G."/>
            <person name="Pinnaka A.K."/>
            <person name="Shivaji S."/>
        </authorList>
    </citation>
    <scope>NUCLEOTIDE SEQUENCE [LARGE SCALE GENOMIC DNA]</scope>
    <source>
        <strain evidence="4 5">AMV1</strain>
    </source>
</reference>
<dbReference type="GO" id="GO:0005737">
    <property type="term" value="C:cytoplasm"/>
    <property type="evidence" value="ECO:0007669"/>
    <property type="project" value="TreeGrafter"/>
</dbReference>
<accession>V4QZV2</accession>
<dbReference type="InterPro" id="IPR036188">
    <property type="entry name" value="FAD/NAD-bd_sf"/>
</dbReference>
<dbReference type="Pfam" id="PF01266">
    <property type="entry name" value="DAO"/>
    <property type="match status" value="1"/>
</dbReference>
<protein>
    <submittedName>
        <fullName evidence="4">D-amino acid dehydrogenase small subunit</fullName>
        <ecNumber evidence="4">1.4.99.1</ecNumber>
    </submittedName>
</protein>
<evidence type="ECO:0000313" key="4">
    <source>
        <dbReference type="EMBL" id="ESR25292.1"/>
    </source>
</evidence>
<dbReference type="Proteomes" id="UP000017819">
    <property type="component" value="Unassembled WGS sequence"/>
</dbReference>
<name>V4QZV2_9HYPH</name>
<dbReference type="EC" id="1.4.99.1" evidence="4"/>
<organism evidence="4 5">
    <name type="scientific">Lutibaculum baratangense AMV1</name>
    <dbReference type="NCBI Taxonomy" id="631454"/>
    <lineage>
        <taxon>Bacteria</taxon>
        <taxon>Pseudomonadati</taxon>
        <taxon>Pseudomonadota</taxon>
        <taxon>Alphaproteobacteria</taxon>
        <taxon>Hyphomicrobiales</taxon>
        <taxon>Tepidamorphaceae</taxon>
        <taxon>Lutibaculum</taxon>
    </lineage>
</organism>